<dbReference type="InterPro" id="IPR008861">
    <property type="entry name" value="GpX-like"/>
</dbReference>
<reference evidence="1 2" key="1">
    <citation type="submission" date="2018-05" db="EMBL/GenBank/DDBJ databases">
        <title>Genomic Encyclopedia of Type Strains, Phase IV (KMG-IV): sequencing the most valuable type-strain genomes for metagenomic binning, comparative biology and taxonomic classification.</title>
        <authorList>
            <person name="Goeker M."/>
        </authorList>
    </citation>
    <scope>NUCLEOTIDE SEQUENCE [LARGE SCALE GENOMIC DNA]</scope>
    <source>
        <strain evidence="1 2">DSM 29661</strain>
    </source>
</reference>
<dbReference type="Proteomes" id="UP000247555">
    <property type="component" value="Unassembled WGS sequence"/>
</dbReference>
<keyword evidence="2" id="KW-1185">Reference proteome</keyword>
<accession>A0A318KWW2</accession>
<evidence type="ECO:0000313" key="1">
    <source>
        <dbReference type="EMBL" id="PXX81358.1"/>
    </source>
</evidence>
<gene>
    <name evidence="1" type="ORF">DFR34_102198</name>
</gene>
<dbReference type="EMBL" id="QJKI01000002">
    <property type="protein sequence ID" value="PXX81358.1"/>
    <property type="molecule type" value="Genomic_DNA"/>
</dbReference>
<organism evidence="1 2">
    <name type="scientific">Rivihabitans pingtungensis</name>
    <dbReference type="NCBI Taxonomy" id="1054498"/>
    <lineage>
        <taxon>Bacteria</taxon>
        <taxon>Pseudomonadati</taxon>
        <taxon>Pseudomonadota</taxon>
        <taxon>Betaproteobacteria</taxon>
        <taxon>Neisseriales</taxon>
        <taxon>Aquaspirillaceae</taxon>
        <taxon>Rivihabitans</taxon>
    </lineage>
</organism>
<dbReference type="Pfam" id="PF05489">
    <property type="entry name" value="Phage_tail_X"/>
    <property type="match status" value="1"/>
</dbReference>
<dbReference type="AlphaFoldDB" id="A0A318KWW2"/>
<dbReference type="OrthoDB" id="8602627at2"/>
<protein>
    <submittedName>
        <fullName evidence="1">Tail protein X</fullName>
    </submittedName>
</protein>
<sequence>MFLTHITAEDDRWDTLAWRYYRDIRQITLLIDTNPHAPISETLPAGLTLRIPLIAAADSPDLEALPAWKR</sequence>
<name>A0A318KWW2_9NEIS</name>
<comment type="caution">
    <text evidence="1">The sequence shown here is derived from an EMBL/GenBank/DDBJ whole genome shotgun (WGS) entry which is preliminary data.</text>
</comment>
<proteinExistence type="predicted"/>
<evidence type="ECO:0000313" key="2">
    <source>
        <dbReference type="Proteomes" id="UP000247555"/>
    </source>
</evidence>
<dbReference type="RefSeq" id="WP_110389659.1">
    <property type="nucleotide sequence ID" value="NZ_JAKLKZ010000005.1"/>
</dbReference>